<dbReference type="Proteomes" id="UP000226092">
    <property type="component" value="Segment"/>
</dbReference>
<name>A0A223LG36_9CAUD</name>
<dbReference type="RefSeq" id="YP_009834380.1">
    <property type="nucleotide sequence ID" value="NC_048673.1"/>
</dbReference>
<evidence type="ECO:0000313" key="1">
    <source>
        <dbReference type="EMBL" id="ASU00472.1"/>
    </source>
</evidence>
<keyword evidence="2" id="KW-1185">Reference proteome</keyword>
<accession>A0A223LG36</accession>
<reference evidence="1 2" key="1">
    <citation type="submission" date="2017-07" db="EMBL/GenBank/DDBJ databases">
        <title>In vitro design and evaluation of phage cocktails against multidrug-resistant Aeromonas salmonicida.</title>
        <authorList>
            <person name="Chen L."/>
            <person name="Yuan S."/>
            <person name="Ma Y."/>
        </authorList>
    </citation>
    <scope>NUCLEOTIDE SEQUENCE [LARGE SCALE GENOMIC DNA]</scope>
</reference>
<proteinExistence type="predicted"/>
<sequence>MKPFKNQETENFCQKVAEVYQSDTIEANIMFENYISEHGKNMMRWEMIAMKDRINFIIKHY</sequence>
<dbReference type="GeneID" id="55604447"/>
<organism evidence="1 2">
    <name type="scientific">Aeromonas phage AS-zj</name>
    <dbReference type="NCBI Taxonomy" id="2024208"/>
    <lineage>
        <taxon>Viruses</taxon>
        <taxon>Duplodnaviria</taxon>
        <taxon>Heunggongvirae</taxon>
        <taxon>Uroviricota</taxon>
        <taxon>Caudoviricetes</taxon>
        <taxon>Pantevenvirales</taxon>
        <taxon>Straboviridae</taxon>
        <taxon>Emmerichvirinae</taxon>
        <taxon>Ceceduovirus</taxon>
        <taxon>Ceceduovirus aszj</taxon>
    </lineage>
</organism>
<dbReference type="EMBL" id="MF448340">
    <property type="protein sequence ID" value="ASU00472.1"/>
    <property type="molecule type" value="Genomic_DNA"/>
</dbReference>
<dbReference type="KEGG" id="vg:55604447"/>
<protein>
    <submittedName>
        <fullName evidence="1">Uncharacterized protein</fullName>
    </submittedName>
</protein>
<evidence type="ECO:0000313" key="2">
    <source>
        <dbReference type="Proteomes" id="UP000226092"/>
    </source>
</evidence>